<feature type="region of interest" description="Disordered" evidence="1">
    <location>
        <begin position="72"/>
        <end position="93"/>
    </location>
</feature>
<evidence type="ECO:0000313" key="2">
    <source>
        <dbReference type="EMBL" id="AZZ56819.1"/>
    </source>
</evidence>
<dbReference type="RefSeq" id="WP_104266025.1">
    <property type="nucleotide sequence ID" value="NZ_CP028130.1"/>
</dbReference>
<organism evidence="2 3">
    <name type="scientific">Rathayibacter iranicus</name>
    <dbReference type="NCBI Taxonomy" id="59737"/>
    <lineage>
        <taxon>Bacteria</taxon>
        <taxon>Bacillati</taxon>
        <taxon>Actinomycetota</taxon>
        <taxon>Actinomycetes</taxon>
        <taxon>Micrococcales</taxon>
        <taxon>Microbacteriaceae</taxon>
        <taxon>Rathayibacter</taxon>
    </lineage>
</organism>
<dbReference type="KEGG" id="ria:C7V51_13755"/>
<evidence type="ECO:0000313" key="3">
    <source>
        <dbReference type="Proteomes" id="UP000283946"/>
    </source>
</evidence>
<name>A0AAD1ENS6_9MICO</name>
<dbReference type="Proteomes" id="UP000283946">
    <property type="component" value="Chromosome"/>
</dbReference>
<dbReference type="EMBL" id="CP028130">
    <property type="protein sequence ID" value="AZZ56819.1"/>
    <property type="molecule type" value="Genomic_DNA"/>
</dbReference>
<evidence type="ECO:0000256" key="1">
    <source>
        <dbReference type="SAM" id="MobiDB-lite"/>
    </source>
</evidence>
<dbReference type="AlphaFoldDB" id="A0AAD1ENS6"/>
<accession>A0AAD1ENS6</accession>
<reference evidence="2 3" key="1">
    <citation type="submission" date="2018-03" db="EMBL/GenBank/DDBJ databases">
        <title>Bacteriophage NCPPB3778 and a type I-E CRISPR drive the evolution of the US Biological Select Agent, Rathayibacter toxicus.</title>
        <authorList>
            <person name="Davis E.W.II."/>
            <person name="Tabima J.F."/>
            <person name="Weisberg A.J."/>
            <person name="Dantas Lopes L."/>
            <person name="Wiseman M.S."/>
            <person name="Wiseman M.S."/>
            <person name="Pupko T."/>
            <person name="Belcher M.S."/>
            <person name="Sechler A.J."/>
            <person name="Tancos M.A."/>
            <person name="Schroeder B.K."/>
            <person name="Murray T.D."/>
            <person name="Luster D.G."/>
            <person name="Schneider W.L."/>
            <person name="Rogers E."/>
            <person name="Andreote F.D."/>
            <person name="Grunwald N.J."/>
            <person name="Putnam M.L."/>
            <person name="Chang J.H."/>
        </authorList>
    </citation>
    <scope>NUCLEOTIDE SEQUENCE [LARGE SCALE GENOMIC DNA]</scope>
    <source>
        <strain evidence="2 3">NCCPB 2253</strain>
    </source>
</reference>
<proteinExistence type="predicted"/>
<protein>
    <submittedName>
        <fullName evidence="2">Oligoribonuclease</fullName>
    </submittedName>
</protein>
<feature type="compositionally biased region" description="Acidic residues" evidence="1">
    <location>
        <begin position="77"/>
        <end position="86"/>
    </location>
</feature>
<sequence>MSNDIRELPEGETYLALFQGGPFDGQTDTRVSTDGGYEKEVDVYAAVDGQETHLVYTAVAAKEVGESVHVTYTIDSSDSDPIEDPEDRGGGFQ</sequence>
<gene>
    <name evidence="2" type="ORF">C7V51_13755</name>
</gene>